<protein>
    <submittedName>
        <fullName evidence="2">Uncharacterized protein</fullName>
    </submittedName>
</protein>
<keyword evidence="3" id="KW-1185">Reference proteome</keyword>
<organism evidence="2 3">
    <name type="scientific">Portunus trituberculatus</name>
    <name type="common">Swimming crab</name>
    <name type="synonym">Neptunus trituberculatus</name>
    <dbReference type="NCBI Taxonomy" id="210409"/>
    <lineage>
        <taxon>Eukaryota</taxon>
        <taxon>Metazoa</taxon>
        <taxon>Ecdysozoa</taxon>
        <taxon>Arthropoda</taxon>
        <taxon>Crustacea</taxon>
        <taxon>Multicrustacea</taxon>
        <taxon>Malacostraca</taxon>
        <taxon>Eumalacostraca</taxon>
        <taxon>Eucarida</taxon>
        <taxon>Decapoda</taxon>
        <taxon>Pleocyemata</taxon>
        <taxon>Brachyura</taxon>
        <taxon>Eubrachyura</taxon>
        <taxon>Portunoidea</taxon>
        <taxon>Portunidae</taxon>
        <taxon>Portuninae</taxon>
        <taxon>Portunus</taxon>
    </lineage>
</organism>
<dbReference type="AlphaFoldDB" id="A0A5B7FIP6"/>
<keyword evidence="1" id="KW-0472">Membrane</keyword>
<gene>
    <name evidence="2" type="ORF">E2C01_040928</name>
</gene>
<sequence length="66" mass="6961">MEVLMELAVLVVVVMVVVVVVVAAAGRVAARGSRISTLHHNSFPPSFHVLLSPSPGHQSLLSTLYA</sequence>
<keyword evidence="1" id="KW-1133">Transmembrane helix</keyword>
<name>A0A5B7FIP6_PORTR</name>
<evidence type="ECO:0000256" key="1">
    <source>
        <dbReference type="SAM" id="Phobius"/>
    </source>
</evidence>
<proteinExistence type="predicted"/>
<dbReference type="EMBL" id="VSRR010007602">
    <property type="protein sequence ID" value="MPC47191.1"/>
    <property type="molecule type" value="Genomic_DNA"/>
</dbReference>
<comment type="caution">
    <text evidence="2">The sequence shown here is derived from an EMBL/GenBank/DDBJ whole genome shotgun (WGS) entry which is preliminary data.</text>
</comment>
<keyword evidence="1" id="KW-0812">Transmembrane</keyword>
<dbReference type="Proteomes" id="UP000324222">
    <property type="component" value="Unassembled WGS sequence"/>
</dbReference>
<evidence type="ECO:0000313" key="3">
    <source>
        <dbReference type="Proteomes" id="UP000324222"/>
    </source>
</evidence>
<accession>A0A5B7FIP6</accession>
<feature type="transmembrane region" description="Helical" evidence="1">
    <location>
        <begin position="6"/>
        <end position="30"/>
    </location>
</feature>
<evidence type="ECO:0000313" key="2">
    <source>
        <dbReference type="EMBL" id="MPC47191.1"/>
    </source>
</evidence>
<reference evidence="2 3" key="1">
    <citation type="submission" date="2019-05" db="EMBL/GenBank/DDBJ databases">
        <title>Another draft genome of Portunus trituberculatus and its Hox gene families provides insights of decapod evolution.</title>
        <authorList>
            <person name="Jeong J.-H."/>
            <person name="Song I."/>
            <person name="Kim S."/>
            <person name="Choi T."/>
            <person name="Kim D."/>
            <person name="Ryu S."/>
            <person name="Kim W."/>
        </authorList>
    </citation>
    <scope>NUCLEOTIDE SEQUENCE [LARGE SCALE GENOMIC DNA]</scope>
    <source>
        <tissue evidence="2">Muscle</tissue>
    </source>
</reference>